<keyword evidence="10 15" id="KW-0067">ATP-binding</keyword>
<keyword evidence="11 15" id="KW-1133">Transmembrane helix</keyword>
<dbReference type="SMART" id="SM00382">
    <property type="entry name" value="AAA"/>
    <property type="match status" value="1"/>
</dbReference>
<evidence type="ECO:0000256" key="9">
    <source>
        <dbReference type="ARBA" id="ARBA00022833"/>
    </source>
</evidence>
<dbReference type="InterPro" id="IPR000642">
    <property type="entry name" value="Peptidase_M41"/>
</dbReference>
<proteinExistence type="inferred from homology"/>
<keyword evidence="19" id="KW-1185">Reference proteome</keyword>
<dbReference type="FunFam" id="1.20.58.760:FF:000001">
    <property type="entry name" value="ATP-dependent zinc metalloprotease FtsH"/>
    <property type="match status" value="1"/>
</dbReference>
<dbReference type="InterPro" id="IPR027417">
    <property type="entry name" value="P-loop_NTPase"/>
</dbReference>
<dbReference type="GO" id="GO:0030163">
    <property type="term" value="P:protein catabolic process"/>
    <property type="evidence" value="ECO:0007669"/>
    <property type="project" value="UniProtKB-UniRule"/>
</dbReference>
<feature type="transmembrane region" description="Helical" evidence="15">
    <location>
        <begin position="109"/>
        <end position="129"/>
    </location>
</feature>
<dbReference type="InterPro" id="IPR041569">
    <property type="entry name" value="AAA_lid_3"/>
</dbReference>
<comment type="similarity">
    <text evidence="2 15">In the C-terminal section; belongs to the peptidase M41 family.</text>
</comment>
<dbReference type="FunFam" id="3.40.50.300:FF:000001">
    <property type="entry name" value="ATP-dependent zinc metalloprotease FtsH"/>
    <property type="match status" value="1"/>
</dbReference>
<dbReference type="Pfam" id="PF17862">
    <property type="entry name" value="AAA_lid_3"/>
    <property type="match status" value="1"/>
</dbReference>
<dbReference type="GO" id="GO:0004222">
    <property type="term" value="F:metalloendopeptidase activity"/>
    <property type="evidence" value="ECO:0007669"/>
    <property type="project" value="InterPro"/>
</dbReference>
<evidence type="ECO:0000259" key="17">
    <source>
        <dbReference type="SMART" id="SM00382"/>
    </source>
</evidence>
<evidence type="ECO:0000256" key="1">
    <source>
        <dbReference type="ARBA" id="ARBA00004370"/>
    </source>
</evidence>
<evidence type="ECO:0000313" key="19">
    <source>
        <dbReference type="Proteomes" id="UP000620327"/>
    </source>
</evidence>
<dbReference type="SUPFAM" id="SSF52540">
    <property type="entry name" value="P-loop containing nucleoside triphosphate hydrolases"/>
    <property type="match status" value="1"/>
</dbReference>
<evidence type="ECO:0000256" key="7">
    <source>
        <dbReference type="ARBA" id="ARBA00022741"/>
    </source>
</evidence>
<dbReference type="GO" id="GO:0005886">
    <property type="term" value="C:plasma membrane"/>
    <property type="evidence" value="ECO:0007669"/>
    <property type="project" value="UniProtKB-SubCell"/>
</dbReference>
<keyword evidence="7 15" id="KW-0547">Nucleotide-binding</keyword>
<dbReference type="CDD" id="cd19501">
    <property type="entry name" value="RecA-like_FtsH"/>
    <property type="match status" value="1"/>
</dbReference>
<keyword evidence="13 15" id="KW-0472">Membrane</keyword>
<dbReference type="InterPro" id="IPR003960">
    <property type="entry name" value="ATPase_AAA_CS"/>
</dbReference>
<name>A0A923S5R0_9FIRM</name>
<dbReference type="AlphaFoldDB" id="A0A923S5R0"/>
<evidence type="ECO:0000256" key="2">
    <source>
        <dbReference type="ARBA" id="ARBA00010044"/>
    </source>
</evidence>
<comment type="caution">
    <text evidence="18">The sequence shown here is derived from an EMBL/GenBank/DDBJ whole genome shotgun (WGS) entry which is preliminary data.</text>
</comment>
<dbReference type="Pfam" id="PF01434">
    <property type="entry name" value="Peptidase_M41"/>
    <property type="match status" value="1"/>
</dbReference>
<keyword evidence="9 15" id="KW-0862">Zinc</keyword>
<evidence type="ECO:0000256" key="8">
    <source>
        <dbReference type="ARBA" id="ARBA00022801"/>
    </source>
</evidence>
<evidence type="ECO:0000313" key="18">
    <source>
        <dbReference type="EMBL" id="MBC5768830.1"/>
    </source>
</evidence>
<feature type="binding site" evidence="15">
    <location>
        <position position="502"/>
    </location>
    <ligand>
        <name>Zn(2+)</name>
        <dbReference type="ChEBI" id="CHEBI:29105"/>
        <note>catalytic</note>
    </ligand>
</feature>
<evidence type="ECO:0000256" key="12">
    <source>
        <dbReference type="ARBA" id="ARBA00023049"/>
    </source>
</evidence>
<dbReference type="GO" id="GO:0008270">
    <property type="term" value="F:zinc ion binding"/>
    <property type="evidence" value="ECO:0007669"/>
    <property type="project" value="UniProtKB-UniRule"/>
</dbReference>
<keyword evidence="3 15" id="KW-1003">Cell membrane</keyword>
<feature type="active site" evidence="15">
    <location>
        <position position="427"/>
    </location>
</feature>
<feature type="domain" description="AAA+ ATPase" evidence="17">
    <location>
        <begin position="196"/>
        <end position="335"/>
    </location>
</feature>
<dbReference type="GO" id="GO:0004176">
    <property type="term" value="F:ATP-dependent peptidase activity"/>
    <property type="evidence" value="ECO:0007669"/>
    <property type="project" value="InterPro"/>
</dbReference>
<evidence type="ECO:0000256" key="10">
    <source>
        <dbReference type="ARBA" id="ARBA00022840"/>
    </source>
</evidence>
<dbReference type="InterPro" id="IPR003593">
    <property type="entry name" value="AAA+_ATPase"/>
</dbReference>
<comment type="subunit">
    <text evidence="15">Homohexamer.</text>
</comment>
<feature type="binding site" evidence="15">
    <location>
        <begin position="204"/>
        <end position="211"/>
    </location>
    <ligand>
        <name>ATP</name>
        <dbReference type="ChEBI" id="CHEBI:30616"/>
    </ligand>
</feature>
<reference evidence="18" key="1">
    <citation type="submission" date="2020-08" db="EMBL/GenBank/DDBJ databases">
        <title>Genome public.</title>
        <authorList>
            <person name="Liu C."/>
            <person name="Sun Q."/>
        </authorList>
    </citation>
    <scope>NUCLEOTIDE SEQUENCE</scope>
    <source>
        <strain evidence="18">BX15</strain>
    </source>
</reference>
<dbReference type="Gene3D" id="1.20.58.760">
    <property type="entry name" value="Peptidase M41"/>
    <property type="match status" value="1"/>
</dbReference>
<dbReference type="PANTHER" id="PTHR23076:SF113">
    <property type="entry name" value="ATP-DEPENDENT ZINC METALLOPROTEASE FTSH 1, CHLOROPLASTIC-RELATED"/>
    <property type="match status" value="1"/>
</dbReference>
<dbReference type="EMBL" id="JACOQI010000001">
    <property type="protein sequence ID" value="MBC5768830.1"/>
    <property type="molecule type" value="Genomic_DNA"/>
</dbReference>
<dbReference type="InterPro" id="IPR003959">
    <property type="entry name" value="ATPase_AAA_core"/>
</dbReference>
<organism evidence="18 19">
    <name type="scientific">Dysosmobacter segnis</name>
    <dbReference type="NCBI Taxonomy" id="2763042"/>
    <lineage>
        <taxon>Bacteria</taxon>
        <taxon>Bacillati</taxon>
        <taxon>Bacillota</taxon>
        <taxon>Clostridia</taxon>
        <taxon>Eubacteriales</taxon>
        <taxon>Oscillospiraceae</taxon>
        <taxon>Dysosmobacter</taxon>
    </lineage>
</organism>
<sequence>MVKRRPGVSILPLMLIVILCVSWLTQLNQRDEMTYDEMVQLFEQQKVEAFRFTDSSTLMLQVKGSDQPVRCRIHDYILFYSDLNDLVKEQKAAGIIKSYSYPPPEGTDWLGIMLPYLMMALMFGGMWYLMSVRAQGGMGPDRMAKFGSAQIRGLSEKDKQVTFADVAGADEEKEELREIVEFLKNPKKYIDLGARIPKGVLLVGPPGTGKTLLAKAVAGEAGVGFLSISGSDFVELYVGVGASRVRDLFEQAKKQSPAIVFIDEIDAVGRQRGTGLGGGHDEREQTLNQLLVEMDGFAANEGVVVLAATNRADVLDPALLRPGRFDRQVYVGLPDIKGREEILKVHAKGKPLAEDVSLRKLAQGTAGFTGADLENLINEGALLAARKDQHFITMQNLKDAEIKVIAGPEKKSRVIPQHERELTAYHEAGHAVVMHMLPGQDPVSQITIVPRGMAGGMTISLPEEDRSYLSKHYMEDQVVGLLGGRVAEKLCLNDISTGASNDIQRATAIARKMVTVYGMSERLGTVSFDSGNDEVFIGRTMGHSRGYSEAVAAQIDQEVKDLVDGAYRRCQDILEAQRDKLEQVAQYLLEHETMERDAFLTVFGEKTHEQPENVPAADAEDQD</sequence>
<evidence type="ECO:0000256" key="15">
    <source>
        <dbReference type="HAMAP-Rule" id="MF_01458"/>
    </source>
</evidence>
<dbReference type="NCBIfam" id="TIGR01241">
    <property type="entry name" value="FtsH_fam"/>
    <property type="match status" value="1"/>
</dbReference>
<comment type="similarity">
    <text evidence="14 15">In the central section; belongs to the AAA ATPase family.</text>
</comment>
<dbReference type="GO" id="GO:0006508">
    <property type="term" value="P:proteolysis"/>
    <property type="evidence" value="ECO:0007669"/>
    <property type="project" value="UniProtKB-KW"/>
</dbReference>
<evidence type="ECO:0000256" key="13">
    <source>
        <dbReference type="ARBA" id="ARBA00023136"/>
    </source>
</evidence>
<dbReference type="PROSITE" id="PS00674">
    <property type="entry name" value="AAA"/>
    <property type="match status" value="1"/>
</dbReference>
<gene>
    <name evidence="15" type="primary">ftsH</name>
    <name evidence="18" type="ORF">H8Z83_00500</name>
</gene>
<evidence type="ECO:0000256" key="14">
    <source>
        <dbReference type="ARBA" id="ARBA00061570"/>
    </source>
</evidence>
<evidence type="ECO:0000256" key="16">
    <source>
        <dbReference type="RuleBase" id="RU003651"/>
    </source>
</evidence>
<keyword evidence="5 15" id="KW-0812">Transmembrane</keyword>
<dbReference type="FunFam" id="1.10.8.60:FF:000001">
    <property type="entry name" value="ATP-dependent zinc metalloprotease FtsH"/>
    <property type="match status" value="1"/>
</dbReference>
<dbReference type="EC" id="3.4.24.-" evidence="15"/>
<keyword evidence="12 15" id="KW-0482">Metalloprotease</keyword>
<dbReference type="GO" id="GO:0005524">
    <property type="term" value="F:ATP binding"/>
    <property type="evidence" value="ECO:0007669"/>
    <property type="project" value="UniProtKB-UniRule"/>
</dbReference>
<dbReference type="RefSeq" id="WP_187013236.1">
    <property type="nucleotide sequence ID" value="NZ_JACOQI010000001.1"/>
</dbReference>
<dbReference type="Gene3D" id="3.40.50.300">
    <property type="entry name" value="P-loop containing nucleotide triphosphate hydrolases"/>
    <property type="match status" value="1"/>
</dbReference>
<evidence type="ECO:0000256" key="5">
    <source>
        <dbReference type="ARBA" id="ARBA00022692"/>
    </source>
</evidence>
<dbReference type="PANTHER" id="PTHR23076">
    <property type="entry name" value="METALLOPROTEASE M41 FTSH"/>
    <property type="match status" value="1"/>
</dbReference>
<evidence type="ECO:0000256" key="6">
    <source>
        <dbReference type="ARBA" id="ARBA00022723"/>
    </source>
</evidence>
<feature type="binding site" evidence="15">
    <location>
        <position position="430"/>
    </location>
    <ligand>
        <name>Zn(2+)</name>
        <dbReference type="ChEBI" id="CHEBI:29105"/>
        <note>catalytic</note>
    </ligand>
</feature>
<keyword evidence="6 15" id="KW-0479">Metal-binding</keyword>
<accession>A0A923S5R0</accession>
<feature type="transmembrane region" description="Helical" evidence="15">
    <location>
        <begin position="7"/>
        <end position="25"/>
    </location>
</feature>
<dbReference type="SUPFAM" id="SSF140990">
    <property type="entry name" value="FtsH protease domain-like"/>
    <property type="match status" value="1"/>
</dbReference>
<comment type="subcellular location">
    <subcellularLocation>
        <location evidence="15">Cell membrane</location>
        <topology evidence="15">Multi-pass membrane protein</topology>
        <orientation evidence="15">Cytoplasmic side</orientation>
    </subcellularLocation>
    <subcellularLocation>
        <location evidence="1">Membrane</location>
    </subcellularLocation>
</comment>
<keyword evidence="4 15" id="KW-0645">Protease</keyword>
<protein>
    <recommendedName>
        <fullName evidence="15">ATP-dependent zinc metalloprotease FtsH</fullName>
        <ecNumber evidence="15">3.4.24.-</ecNumber>
    </recommendedName>
</protein>
<dbReference type="Proteomes" id="UP000620327">
    <property type="component" value="Unassembled WGS sequence"/>
</dbReference>
<dbReference type="GO" id="GO:0016887">
    <property type="term" value="F:ATP hydrolysis activity"/>
    <property type="evidence" value="ECO:0007669"/>
    <property type="project" value="UniProtKB-UniRule"/>
</dbReference>
<feature type="binding site" evidence="15">
    <location>
        <position position="426"/>
    </location>
    <ligand>
        <name>Zn(2+)</name>
        <dbReference type="ChEBI" id="CHEBI:29105"/>
        <note>catalytic</note>
    </ligand>
</feature>
<comment type="function">
    <text evidence="15">Acts as a processive, ATP-dependent zinc metallopeptidase for both cytoplasmic and membrane proteins. Plays a role in the quality control of integral membrane proteins.</text>
</comment>
<dbReference type="InterPro" id="IPR005936">
    <property type="entry name" value="FtsH"/>
</dbReference>
<keyword evidence="8 15" id="KW-0378">Hydrolase</keyword>
<dbReference type="Pfam" id="PF00004">
    <property type="entry name" value="AAA"/>
    <property type="match status" value="1"/>
</dbReference>
<comment type="similarity">
    <text evidence="16">Belongs to the AAA ATPase family.</text>
</comment>
<comment type="cofactor">
    <cofactor evidence="15">
        <name>Zn(2+)</name>
        <dbReference type="ChEBI" id="CHEBI:29105"/>
    </cofactor>
    <text evidence="15">Binds 1 zinc ion per subunit.</text>
</comment>
<dbReference type="HAMAP" id="MF_01458">
    <property type="entry name" value="FtsH"/>
    <property type="match status" value="1"/>
</dbReference>
<evidence type="ECO:0000256" key="3">
    <source>
        <dbReference type="ARBA" id="ARBA00022475"/>
    </source>
</evidence>
<dbReference type="Gene3D" id="1.10.8.60">
    <property type="match status" value="1"/>
</dbReference>
<evidence type="ECO:0000256" key="4">
    <source>
        <dbReference type="ARBA" id="ARBA00022670"/>
    </source>
</evidence>
<evidence type="ECO:0000256" key="11">
    <source>
        <dbReference type="ARBA" id="ARBA00022989"/>
    </source>
</evidence>
<dbReference type="InterPro" id="IPR037219">
    <property type="entry name" value="Peptidase_M41-like"/>
</dbReference>